<gene>
    <name evidence="3" type="ORF">ASZ90_014477</name>
</gene>
<name>A0A0W8F4T6_9ZZZZ</name>
<dbReference type="PANTHER" id="PTHR40065:SF3">
    <property type="entry name" value="RNA-BINDING PROTEIN YHBY"/>
    <property type="match status" value="1"/>
</dbReference>
<dbReference type="PANTHER" id="PTHR40065">
    <property type="entry name" value="RNA-BINDING PROTEIN YHBY"/>
    <property type="match status" value="1"/>
</dbReference>
<keyword evidence="1" id="KW-0694">RNA-binding</keyword>
<reference evidence="3" key="1">
    <citation type="journal article" date="2015" name="Proc. Natl. Acad. Sci. U.S.A.">
        <title>Networks of energetic and metabolic interactions define dynamics in microbial communities.</title>
        <authorList>
            <person name="Embree M."/>
            <person name="Liu J.K."/>
            <person name="Al-Bassam M.M."/>
            <person name="Zengler K."/>
        </authorList>
    </citation>
    <scope>NUCLEOTIDE SEQUENCE</scope>
</reference>
<sequence>MNTDPDNHAMQDLRPTVWIGKQGCTDHLIEEIVQQLTKRKAVKVKWLQNTEVDPRDIALRARAELVEVRGRTMVLARQKKR</sequence>
<proteinExistence type="predicted"/>
<dbReference type="SUPFAM" id="SSF75471">
    <property type="entry name" value="YhbY-like"/>
    <property type="match status" value="1"/>
</dbReference>
<dbReference type="InterPro" id="IPR035920">
    <property type="entry name" value="YhbY-like_sf"/>
</dbReference>
<comment type="caution">
    <text evidence="3">The sequence shown here is derived from an EMBL/GenBank/DDBJ whole genome shotgun (WGS) entry which is preliminary data.</text>
</comment>
<dbReference type="InterPro" id="IPR051925">
    <property type="entry name" value="RNA-binding_domain"/>
</dbReference>
<accession>A0A0W8F4T6</accession>
<evidence type="ECO:0000256" key="1">
    <source>
        <dbReference type="ARBA" id="ARBA00022884"/>
    </source>
</evidence>
<dbReference type="PROSITE" id="PS51295">
    <property type="entry name" value="CRM"/>
    <property type="match status" value="1"/>
</dbReference>
<dbReference type="Gene3D" id="3.30.110.60">
    <property type="entry name" value="YhbY-like"/>
    <property type="match status" value="1"/>
</dbReference>
<dbReference type="EMBL" id="LNQE01001523">
    <property type="protein sequence ID" value="KUG15845.1"/>
    <property type="molecule type" value="Genomic_DNA"/>
</dbReference>
<dbReference type="SMART" id="SM01103">
    <property type="entry name" value="CRS1_YhbY"/>
    <property type="match status" value="1"/>
</dbReference>
<dbReference type="AlphaFoldDB" id="A0A0W8F4T6"/>
<evidence type="ECO:0000259" key="2">
    <source>
        <dbReference type="PROSITE" id="PS51295"/>
    </source>
</evidence>
<dbReference type="InterPro" id="IPR001890">
    <property type="entry name" value="RNA-binding_CRM"/>
</dbReference>
<dbReference type="GO" id="GO:0003723">
    <property type="term" value="F:RNA binding"/>
    <property type="evidence" value="ECO:0007669"/>
    <property type="project" value="UniProtKB-KW"/>
</dbReference>
<organism evidence="3">
    <name type="scientific">hydrocarbon metagenome</name>
    <dbReference type="NCBI Taxonomy" id="938273"/>
    <lineage>
        <taxon>unclassified sequences</taxon>
        <taxon>metagenomes</taxon>
        <taxon>ecological metagenomes</taxon>
    </lineage>
</organism>
<evidence type="ECO:0000313" key="3">
    <source>
        <dbReference type="EMBL" id="KUG15845.1"/>
    </source>
</evidence>
<protein>
    <recommendedName>
        <fullName evidence="2">CRM domain-containing protein</fullName>
    </recommendedName>
</protein>
<feature type="domain" description="CRM" evidence="2">
    <location>
        <begin position="1"/>
        <end position="81"/>
    </location>
</feature>
<dbReference type="Pfam" id="PF01985">
    <property type="entry name" value="CRS1_YhbY"/>
    <property type="match status" value="1"/>
</dbReference>